<proteinExistence type="predicted"/>
<dbReference type="Gene3D" id="1.10.510.10">
    <property type="entry name" value="Transferase(Phosphotransferase) domain 1"/>
    <property type="match status" value="1"/>
</dbReference>
<keyword evidence="2" id="KW-1185">Reference proteome</keyword>
<reference evidence="1 2" key="1">
    <citation type="submission" date="2019-01" db="EMBL/GenBank/DDBJ databases">
        <title>Draft genome sequences of three monokaryotic isolates of the white-rot basidiomycete fungus Dichomitus squalens.</title>
        <authorList>
            <consortium name="DOE Joint Genome Institute"/>
            <person name="Lopez S.C."/>
            <person name="Andreopoulos B."/>
            <person name="Pangilinan J."/>
            <person name="Lipzen A."/>
            <person name="Riley R."/>
            <person name="Ahrendt S."/>
            <person name="Ng V."/>
            <person name="Barry K."/>
            <person name="Daum C."/>
            <person name="Grigoriev I.V."/>
            <person name="Hilden K.S."/>
            <person name="Makela M.R."/>
            <person name="de Vries R.P."/>
        </authorList>
    </citation>
    <scope>NUCLEOTIDE SEQUENCE [LARGE SCALE GENOMIC DNA]</scope>
    <source>
        <strain evidence="1 2">CBS 464.89</strain>
    </source>
</reference>
<dbReference type="InterPro" id="IPR011009">
    <property type="entry name" value="Kinase-like_dom_sf"/>
</dbReference>
<name>A0A4Q9P5Y7_9APHY</name>
<accession>A0A4Q9P5Y7</accession>
<protein>
    <submittedName>
        <fullName evidence="1">Uncharacterized protein</fullName>
    </submittedName>
</protein>
<evidence type="ECO:0000313" key="1">
    <source>
        <dbReference type="EMBL" id="TBU64395.1"/>
    </source>
</evidence>
<organism evidence="1 2">
    <name type="scientific">Dichomitus squalens</name>
    <dbReference type="NCBI Taxonomy" id="114155"/>
    <lineage>
        <taxon>Eukaryota</taxon>
        <taxon>Fungi</taxon>
        <taxon>Dikarya</taxon>
        <taxon>Basidiomycota</taxon>
        <taxon>Agaricomycotina</taxon>
        <taxon>Agaricomycetes</taxon>
        <taxon>Polyporales</taxon>
        <taxon>Polyporaceae</taxon>
        <taxon>Dichomitus</taxon>
    </lineage>
</organism>
<dbReference type="SUPFAM" id="SSF56112">
    <property type="entry name" value="Protein kinase-like (PK-like)"/>
    <property type="match status" value="1"/>
</dbReference>
<dbReference type="AlphaFoldDB" id="A0A4Q9P5Y7"/>
<dbReference type="STRING" id="114155.A0A4Q9P5Y7"/>
<dbReference type="Proteomes" id="UP000292082">
    <property type="component" value="Unassembled WGS sequence"/>
</dbReference>
<gene>
    <name evidence="1" type="ORF">BD310DRAFT_944257</name>
</gene>
<dbReference type="EMBL" id="ML145086">
    <property type="protein sequence ID" value="TBU64395.1"/>
    <property type="molecule type" value="Genomic_DNA"/>
</dbReference>
<sequence length="183" mass="21410">MPPLLRYEDLTFKRVGEAIDLVRQLFEGLLFLHRHYIAHRDYTSRHIAMLAECPWPQYYITLSLASHAYDPNEELLAFPYVGGDMSVPEYRQGLLGRHDPFAIDVYCLGNLIKRDFIQVYSNLDFMSDLVANMVHDDPGKRPPMDEVMEEFEKAVGGLTIKTMRKRLRRRRSRLINLFLKTCS</sequence>
<evidence type="ECO:0000313" key="2">
    <source>
        <dbReference type="Proteomes" id="UP000292082"/>
    </source>
</evidence>